<dbReference type="PROSITE" id="PS51864">
    <property type="entry name" value="ASTACIN"/>
    <property type="match status" value="1"/>
</dbReference>
<comment type="subunit">
    <text evidence="1">Monomer.</text>
</comment>
<dbReference type="PRINTS" id="PR00480">
    <property type="entry name" value="ASTACIN"/>
</dbReference>
<evidence type="ECO:0000256" key="2">
    <source>
        <dbReference type="ARBA" id="ARBA00022670"/>
    </source>
</evidence>
<evidence type="ECO:0000259" key="10">
    <source>
        <dbReference type="PROSITE" id="PS51864"/>
    </source>
</evidence>
<keyword evidence="5 8" id="KW-0862">Zinc</keyword>
<dbReference type="GO" id="GO:0008270">
    <property type="term" value="F:zinc ion binding"/>
    <property type="evidence" value="ECO:0007669"/>
    <property type="project" value="UniProtKB-UniRule"/>
</dbReference>
<name>A0A443S162_9ACAR</name>
<gene>
    <name evidence="11" type="ORF">B4U80_01385</name>
</gene>
<feature type="binding site" evidence="8">
    <location>
        <position position="75"/>
    </location>
    <ligand>
        <name>Zn(2+)</name>
        <dbReference type="ChEBI" id="CHEBI:29105"/>
        <note>catalytic</note>
    </ligand>
</feature>
<dbReference type="Proteomes" id="UP000288716">
    <property type="component" value="Unassembled WGS sequence"/>
</dbReference>
<feature type="non-terminal residue" evidence="11">
    <location>
        <position position="164"/>
    </location>
</feature>
<accession>A0A443S162</accession>
<keyword evidence="3 8" id="KW-0479">Metal-binding</keyword>
<dbReference type="InterPro" id="IPR001506">
    <property type="entry name" value="Peptidase_M12A"/>
</dbReference>
<evidence type="ECO:0000256" key="7">
    <source>
        <dbReference type="ARBA" id="ARBA00025529"/>
    </source>
</evidence>
<organism evidence="11 12">
    <name type="scientific">Leptotrombidium deliense</name>
    <dbReference type="NCBI Taxonomy" id="299467"/>
    <lineage>
        <taxon>Eukaryota</taxon>
        <taxon>Metazoa</taxon>
        <taxon>Ecdysozoa</taxon>
        <taxon>Arthropoda</taxon>
        <taxon>Chelicerata</taxon>
        <taxon>Arachnida</taxon>
        <taxon>Acari</taxon>
        <taxon>Acariformes</taxon>
        <taxon>Trombidiformes</taxon>
        <taxon>Prostigmata</taxon>
        <taxon>Anystina</taxon>
        <taxon>Parasitengona</taxon>
        <taxon>Trombiculoidea</taxon>
        <taxon>Trombiculidae</taxon>
        <taxon>Leptotrombidium</taxon>
    </lineage>
</organism>
<dbReference type="GO" id="GO:0006508">
    <property type="term" value="P:proteolysis"/>
    <property type="evidence" value="ECO:0007669"/>
    <property type="project" value="UniProtKB-KW"/>
</dbReference>
<feature type="binding site" evidence="8">
    <location>
        <position position="79"/>
    </location>
    <ligand>
        <name>Zn(2+)</name>
        <dbReference type="ChEBI" id="CHEBI:29105"/>
        <note>catalytic</note>
    </ligand>
</feature>
<protein>
    <recommendedName>
        <fullName evidence="9">Metalloendopeptidase</fullName>
        <ecNumber evidence="9">3.4.24.-</ecNumber>
    </recommendedName>
</protein>
<dbReference type="Gene3D" id="3.40.390.10">
    <property type="entry name" value="Collagenase (Catalytic Domain)"/>
    <property type="match status" value="1"/>
</dbReference>
<feature type="active site" evidence="8">
    <location>
        <position position="76"/>
    </location>
</feature>
<comment type="caution">
    <text evidence="11">The sequence shown here is derived from an EMBL/GenBank/DDBJ whole genome shotgun (WGS) entry which is preliminary data.</text>
</comment>
<evidence type="ECO:0000313" key="12">
    <source>
        <dbReference type="Proteomes" id="UP000288716"/>
    </source>
</evidence>
<keyword evidence="2 8" id="KW-0645">Protease</keyword>
<evidence type="ECO:0000256" key="4">
    <source>
        <dbReference type="ARBA" id="ARBA00022801"/>
    </source>
</evidence>
<comment type="cofactor">
    <cofactor evidence="8 9">
        <name>Zn(2+)</name>
        <dbReference type="ChEBI" id="CHEBI:29105"/>
    </cofactor>
    <text evidence="8 9">Binds 1 zinc ion per subunit.</text>
</comment>
<keyword evidence="6 8" id="KW-0482">Metalloprotease</keyword>
<feature type="binding site" evidence="8">
    <location>
        <position position="85"/>
    </location>
    <ligand>
        <name>Zn(2+)</name>
        <dbReference type="ChEBI" id="CHEBI:29105"/>
        <note>catalytic</note>
    </ligand>
</feature>
<dbReference type="VEuPathDB" id="VectorBase:LDEU010775"/>
<evidence type="ECO:0000256" key="3">
    <source>
        <dbReference type="ARBA" id="ARBA00022723"/>
    </source>
</evidence>
<evidence type="ECO:0000256" key="6">
    <source>
        <dbReference type="ARBA" id="ARBA00023049"/>
    </source>
</evidence>
<keyword evidence="12" id="KW-1185">Reference proteome</keyword>
<dbReference type="EMBL" id="NCKV01013001">
    <property type="protein sequence ID" value="RWS21265.1"/>
    <property type="molecule type" value="Genomic_DNA"/>
</dbReference>
<evidence type="ECO:0000313" key="11">
    <source>
        <dbReference type="EMBL" id="RWS21265.1"/>
    </source>
</evidence>
<evidence type="ECO:0000256" key="5">
    <source>
        <dbReference type="ARBA" id="ARBA00022833"/>
    </source>
</evidence>
<proteinExistence type="predicted"/>
<dbReference type="STRING" id="299467.A0A443S162"/>
<comment type="caution">
    <text evidence="8">Lacks conserved residue(s) required for the propagation of feature annotation.</text>
</comment>
<reference evidence="11 12" key="1">
    <citation type="journal article" date="2018" name="Gigascience">
        <title>Genomes of trombidid mites reveal novel predicted allergens and laterally-transferred genes associated with secondary metabolism.</title>
        <authorList>
            <person name="Dong X."/>
            <person name="Chaisiri K."/>
            <person name="Xia D."/>
            <person name="Armstrong S.D."/>
            <person name="Fang Y."/>
            <person name="Donnelly M.J."/>
            <person name="Kadowaki T."/>
            <person name="McGarry J.W."/>
            <person name="Darby A.C."/>
            <person name="Makepeace B.L."/>
        </authorList>
    </citation>
    <scope>NUCLEOTIDE SEQUENCE [LARGE SCALE GENOMIC DNA]</scope>
    <source>
        <strain evidence="11">UoL-UT</strain>
    </source>
</reference>
<dbReference type="AlphaFoldDB" id="A0A443S162"/>
<evidence type="ECO:0000256" key="8">
    <source>
        <dbReference type="PROSITE-ProRule" id="PRU01211"/>
    </source>
</evidence>
<dbReference type="PANTHER" id="PTHR10127">
    <property type="entry name" value="DISCOIDIN, CUB, EGF, LAMININ , AND ZINC METALLOPROTEASE DOMAIN CONTAINING"/>
    <property type="match status" value="1"/>
</dbReference>
<sequence>MFSFTETIVREAHAAIEEHTCIYFWKLGKDVTVPEGRPYIGYDIQSQACHARLGRENTMNRIEFGRCKSFASILHETMHALGFIHEHQRPDSYYFVVVDYENIPFKNQKNFKPVDSSRFDIPLNDERYYYDYSSIMHYKWNEFALYNYRYTLKPICNVPNWKLG</sequence>
<keyword evidence="4 8" id="KW-0378">Hydrolase</keyword>
<dbReference type="SMART" id="SM00235">
    <property type="entry name" value="ZnMc"/>
    <property type="match status" value="1"/>
</dbReference>
<dbReference type="InterPro" id="IPR024079">
    <property type="entry name" value="MetalloPept_cat_dom_sf"/>
</dbReference>
<dbReference type="EC" id="3.4.24.-" evidence="9"/>
<dbReference type="GO" id="GO:0004222">
    <property type="term" value="F:metalloendopeptidase activity"/>
    <property type="evidence" value="ECO:0007669"/>
    <property type="project" value="UniProtKB-UniRule"/>
</dbReference>
<dbReference type="OrthoDB" id="6347866at2759"/>
<evidence type="ECO:0000256" key="1">
    <source>
        <dbReference type="ARBA" id="ARBA00011245"/>
    </source>
</evidence>
<dbReference type="Pfam" id="PF01400">
    <property type="entry name" value="Astacin"/>
    <property type="match status" value="1"/>
</dbReference>
<dbReference type="PANTHER" id="PTHR10127:SF780">
    <property type="entry name" value="METALLOENDOPEPTIDASE"/>
    <property type="match status" value="1"/>
</dbReference>
<feature type="domain" description="Peptidase M12A" evidence="10">
    <location>
        <begin position="1"/>
        <end position="164"/>
    </location>
</feature>
<dbReference type="InterPro" id="IPR006026">
    <property type="entry name" value="Peptidase_Metallo"/>
</dbReference>
<comment type="function">
    <text evidence="7">Zinc metalloprotease. Provoques deadhesion of endothelial cells from cell cultures, and also degradation of fibronectin, fibrinogen and gelatin in vitro. Its role in the venom is not fully understood but it might act as a spreading factor that facilitates diffusion of other venom toxins. Alternatively, it might be involved in the proteolytic processing of other venom toxins or it might play a role in extra-oral digestion of prey.</text>
</comment>
<dbReference type="SUPFAM" id="SSF55486">
    <property type="entry name" value="Metalloproteases ('zincins'), catalytic domain"/>
    <property type="match status" value="1"/>
</dbReference>
<evidence type="ECO:0000256" key="9">
    <source>
        <dbReference type="RuleBase" id="RU361183"/>
    </source>
</evidence>